<evidence type="ECO:0000313" key="3">
    <source>
        <dbReference type="Proteomes" id="UP001316803"/>
    </source>
</evidence>
<name>A0AAN8I2L0_9EURO</name>
<dbReference type="InterPro" id="IPR001005">
    <property type="entry name" value="SANT/Myb"/>
</dbReference>
<feature type="compositionally biased region" description="Polar residues" evidence="1">
    <location>
        <begin position="116"/>
        <end position="137"/>
    </location>
</feature>
<keyword evidence="3" id="KW-1185">Reference proteome</keyword>
<gene>
    <name evidence="2" type="ORF">OHC33_007523</name>
</gene>
<feature type="compositionally biased region" description="Polar residues" evidence="1">
    <location>
        <begin position="1"/>
        <end position="10"/>
    </location>
</feature>
<proteinExistence type="predicted"/>
<accession>A0AAN8I2L0</accession>
<comment type="caution">
    <text evidence="2">The sequence shown here is derived from an EMBL/GenBank/DDBJ whole genome shotgun (WGS) entry which is preliminary data.</text>
</comment>
<feature type="region of interest" description="Disordered" evidence="1">
    <location>
        <begin position="116"/>
        <end position="185"/>
    </location>
</feature>
<feature type="region of interest" description="Disordered" evidence="1">
    <location>
        <begin position="1"/>
        <end position="36"/>
    </location>
</feature>
<evidence type="ECO:0008006" key="4">
    <source>
        <dbReference type="Google" id="ProtNLM"/>
    </source>
</evidence>
<reference evidence="2 3" key="1">
    <citation type="submission" date="2022-12" db="EMBL/GenBank/DDBJ databases">
        <title>Genomic features and morphological characterization of a novel Knufia sp. strain isolated from spacecraft assembly facility.</title>
        <authorList>
            <person name="Teixeira M."/>
            <person name="Chander A.M."/>
            <person name="Stajich J.E."/>
            <person name="Venkateswaran K."/>
        </authorList>
    </citation>
    <scope>NUCLEOTIDE SEQUENCE [LARGE SCALE GENOMIC DNA]</scope>
    <source>
        <strain evidence="2 3">FJI-L2-BK-P2</strain>
    </source>
</reference>
<evidence type="ECO:0000256" key="1">
    <source>
        <dbReference type="SAM" id="MobiDB-lite"/>
    </source>
</evidence>
<dbReference type="EMBL" id="JAKLMC020000020">
    <property type="protein sequence ID" value="KAK5951467.1"/>
    <property type="molecule type" value="Genomic_DNA"/>
</dbReference>
<sequence length="293" mass="32718">MITPNLTTPPATRRHTASDSDRVIKKSPPNKYGESKIGRNVKAWTSDEERILLQLRVDRVPYKQIGARLRKTDLACRLHFHQMLTAQKTPESLPGRSIYFLSGGHPPEVHRLAPPVTSSNAPATRSSLPASTSNTPKHTMAMLLPPFENSPTHQRSSSCPRTGMTQPSSWRQTPSPYASVQQRENPVDLGRLGRIYREHAGHFWSRIAEKYSDGGHLSPSELELAFLNAPSSRDDYFHSTSDRLSEEHLRATSVTTEIDRPLSLRHLQHVQGDRNMSIAGKCSVESLLNHAGV</sequence>
<protein>
    <recommendedName>
        <fullName evidence="4">Myb-like domain-containing protein</fullName>
    </recommendedName>
</protein>
<dbReference type="Proteomes" id="UP001316803">
    <property type="component" value="Unassembled WGS sequence"/>
</dbReference>
<feature type="compositionally biased region" description="Polar residues" evidence="1">
    <location>
        <begin position="149"/>
        <end position="184"/>
    </location>
</feature>
<organism evidence="2 3">
    <name type="scientific">Knufia fluminis</name>
    <dbReference type="NCBI Taxonomy" id="191047"/>
    <lineage>
        <taxon>Eukaryota</taxon>
        <taxon>Fungi</taxon>
        <taxon>Dikarya</taxon>
        <taxon>Ascomycota</taxon>
        <taxon>Pezizomycotina</taxon>
        <taxon>Eurotiomycetes</taxon>
        <taxon>Chaetothyriomycetidae</taxon>
        <taxon>Chaetothyriales</taxon>
        <taxon>Trichomeriaceae</taxon>
        <taxon>Knufia</taxon>
    </lineage>
</organism>
<dbReference type="AlphaFoldDB" id="A0AAN8I2L0"/>
<dbReference type="CDD" id="cd00167">
    <property type="entry name" value="SANT"/>
    <property type="match status" value="1"/>
</dbReference>
<evidence type="ECO:0000313" key="2">
    <source>
        <dbReference type="EMBL" id="KAK5951467.1"/>
    </source>
</evidence>